<sequence>MSDKIVKQLFLGGLTVSAGDKLGNLFPCFQRREIFGHSGFGPAFGSLPIGSVLLLFPQFLYLVRENLLGNVEPLGALLNIDSPADCIGNHRDACNHLRYELCPFERVFFCVVAQQAGLESDEILFGLIQELS</sequence>
<proteinExistence type="predicted"/>
<evidence type="ECO:0000313" key="1">
    <source>
        <dbReference type="EMBL" id="MPN25217.1"/>
    </source>
</evidence>
<name>A0A645GE78_9ZZZZ</name>
<dbReference type="EMBL" id="VSSQ01074309">
    <property type="protein sequence ID" value="MPN25217.1"/>
    <property type="molecule type" value="Genomic_DNA"/>
</dbReference>
<protein>
    <submittedName>
        <fullName evidence="1">Uncharacterized protein</fullName>
    </submittedName>
</protein>
<dbReference type="AlphaFoldDB" id="A0A645GE78"/>
<reference evidence="1" key="1">
    <citation type="submission" date="2019-08" db="EMBL/GenBank/DDBJ databases">
        <authorList>
            <person name="Kucharzyk K."/>
            <person name="Murdoch R.W."/>
            <person name="Higgins S."/>
            <person name="Loffler F."/>
        </authorList>
    </citation>
    <scope>NUCLEOTIDE SEQUENCE</scope>
</reference>
<organism evidence="1">
    <name type="scientific">bioreactor metagenome</name>
    <dbReference type="NCBI Taxonomy" id="1076179"/>
    <lineage>
        <taxon>unclassified sequences</taxon>
        <taxon>metagenomes</taxon>
        <taxon>ecological metagenomes</taxon>
    </lineage>
</organism>
<accession>A0A645GE78</accession>
<comment type="caution">
    <text evidence="1">The sequence shown here is derived from an EMBL/GenBank/DDBJ whole genome shotgun (WGS) entry which is preliminary data.</text>
</comment>
<gene>
    <name evidence="1" type="ORF">SDC9_172624</name>
</gene>